<proteinExistence type="inferred from homology"/>
<dbReference type="InterPro" id="IPR014851">
    <property type="entry name" value="BCS1_N"/>
</dbReference>
<keyword evidence="16" id="KW-1185">Reference proteome</keyword>
<evidence type="ECO:0000259" key="13">
    <source>
        <dbReference type="SMART" id="SM00382"/>
    </source>
</evidence>
<evidence type="ECO:0000256" key="9">
    <source>
        <dbReference type="ARBA" id="ARBA00023128"/>
    </source>
</evidence>
<dbReference type="PROSITE" id="PS00674">
    <property type="entry name" value="AAA"/>
    <property type="match status" value="1"/>
</dbReference>
<keyword evidence="3" id="KW-0812">Transmembrane</keyword>
<evidence type="ECO:0000256" key="10">
    <source>
        <dbReference type="ARBA" id="ARBA00023136"/>
    </source>
</evidence>
<feature type="compositionally biased region" description="Polar residues" evidence="12">
    <location>
        <begin position="586"/>
        <end position="595"/>
    </location>
</feature>
<evidence type="ECO:0000256" key="8">
    <source>
        <dbReference type="ARBA" id="ARBA00022989"/>
    </source>
</evidence>
<dbReference type="PANTHER" id="PTHR23070">
    <property type="entry name" value="BCS1 AAA-TYPE ATPASE"/>
    <property type="match status" value="1"/>
</dbReference>
<reference evidence="15 16" key="1">
    <citation type="journal article" date="2014" name="Genome Biol. Evol.">
        <title>Comparative genomics and transcriptomics analyses reveal divergent lifestyle features of nematode endoparasitic fungus Hirsutella minnesotensis.</title>
        <authorList>
            <person name="Lai Y."/>
            <person name="Liu K."/>
            <person name="Zhang X."/>
            <person name="Zhang X."/>
            <person name="Li K."/>
            <person name="Wang N."/>
            <person name="Shu C."/>
            <person name="Wu Y."/>
            <person name="Wang C."/>
            <person name="Bushley K.E."/>
            <person name="Xiang M."/>
            <person name="Liu X."/>
        </authorList>
    </citation>
    <scope>NUCLEOTIDE SEQUENCE [LARGE SCALE GENOMIC DNA]</scope>
    <source>
        <strain evidence="15 16">3608</strain>
    </source>
</reference>
<evidence type="ECO:0000256" key="3">
    <source>
        <dbReference type="ARBA" id="ARBA00022692"/>
    </source>
</evidence>
<feature type="compositionally biased region" description="Pro residues" evidence="12">
    <location>
        <begin position="603"/>
        <end position="613"/>
    </location>
</feature>
<evidence type="ECO:0000256" key="1">
    <source>
        <dbReference type="ARBA" id="ARBA00004434"/>
    </source>
</evidence>
<dbReference type="InterPro" id="IPR027417">
    <property type="entry name" value="P-loop_NTPase"/>
</dbReference>
<comment type="subcellular location">
    <subcellularLocation>
        <location evidence="1">Mitochondrion inner membrane</location>
        <topology evidence="1">Single-pass membrane protein</topology>
    </subcellularLocation>
</comment>
<keyword evidence="10" id="KW-0472">Membrane</keyword>
<dbReference type="Pfam" id="PF08740">
    <property type="entry name" value="BCS1_N"/>
    <property type="match status" value="1"/>
</dbReference>
<feature type="domain" description="AAA+ ATPase" evidence="13">
    <location>
        <begin position="253"/>
        <end position="388"/>
    </location>
</feature>
<keyword evidence="6" id="KW-0378">Hydrolase</keyword>
<keyword evidence="9" id="KW-0496">Mitochondrion</keyword>
<feature type="region of interest" description="Disordered" evidence="12">
    <location>
        <begin position="581"/>
        <end position="647"/>
    </location>
</feature>
<dbReference type="SMART" id="SM01024">
    <property type="entry name" value="BCS1_N"/>
    <property type="match status" value="1"/>
</dbReference>
<dbReference type="OrthoDB" id="10251412at2759"/>
<organism evidence="15 16">
    <name type="scientific">Hirsutella minnesotensis 3608</name>
    <dbReference type="NCBI Taxonomy" id="1043627"/>
    <lineage>
        <taxon>Eukaryota</taxon>
        <taxon>Fungi</taxon>
        <taxon>Dikarya</taxon>
        <taxon>Ascomycota</taxon>
        <taxon>Pezizomycotina</taxon>
        <taxon>Sordariomycetes</taxon>
        <taxon>Hypocreomycetidae</taxon>
        <taxon>Hypocreales</taxon>
        <taxon>Ophiocordycipitaceae</taxon>
        <taxon>Hirsutella</taxon>
    </lineage>
</organism>
<dbReference type="InterPro" id="IPR003960">
    <property type="entry name" value="ATPase_AAA_CS"/>
</dbReference>
<gene>
    <name evidence="15" type="ORF">HIM_12393</name>
</gene>
<name>A0A0F7ZI33_9HYPO</name>
<dbReference type="InterPro" id="IPR003593">
    <property type="entry name" value="AAA+_ATPase"/>
</dbReference>
<evidence type="ECO:0000256" key="4">
    <source>
        <dbReference type="ARBA" id="ARBA00022741"/>
    </source>
</evidence>
<dbReference type="Proteomes" id="UP000054481">
    <property type="component" value="Unassembled WGS sequence"/>
</dbReference>
<sequence>MNAMSNTGSSWTWDLPRSVQQLGVLDILFPTAPVVKTAQLFSLGFSSYTWLACCLGLLALSRTYLGQVKFWLAEHFTSTVHIRRSDEAYDMVLTWLTTHGLENAARSTIARVGSNRGTSDDLICGIKKPLNFSPWNGGFLFCFQGRLLSYRSELKDAGFHKEEEISITCAGRSCSILKEFLRECRDEYLNQVSNRTTIFENRGDRWRKVATKKIRPLSTVIVSEKLKQQLIADLKSFLDPETRSWFAKRTIPYRKGYLLHGPPGTGKSSFSLSVAGELDVDLYIVSMPGVNDRTLKDLFADLPQKCVVLLEDIDAVGMERSPDSNDFDDESLKPKNGVTMSGLLNTLDGVASQEGRVLIMTTNHIEKLDEALIRPGRVDKKAEFQYADAAMTSQLFGFVFQQDAGEDGSCNDSAVCDFAADFVAKVPELEFSPAEILSHLLQYRKSPTAAIEHAEEWVATMRREKGRIPNKAASRRLYLDGPAWKSEMASAHGRPVFDDDKDKETEPGLGFSKTPPSSPAQGSTGKISASSQRRALALSAVGELRDELTVQGPSHRHPNPEILNSILSVPTHECALCMTGAYQEPGSPQQSLSSRDNLDEPSSPRPLLAPSPEPASSSEAKRTTRDVPQGPAEHRQRRSRYNWQVASRPSSPSKLAWWQNDDKTQVNDRGAAHSRANVPARANRRVHALAAGTVPCVVMTDGIMLQSTRRHFR</sequence>
<feature type="region of interest" description="Disordered" evidence="12">
    <location>
        <begin position="489"/>
        <end position="534"/>
    </location>
</feature>
<comment type="catalytic activity">
    <reaction evidence="11">
        <text>ATP + H2O = ADP + phosphate + H(+)</text>
        <dbReference type="Rhea" id="RHEA:13065"/>
        <dbReference type="ChEBI" id="CHEBI:15377"/>
        <dbReference type="ChEBI" id="CHEBI:15378"/>
        <dbReference type="ChEBI" id="CHEBI:30616"/>
        <dbReference type="ChEBI" id="CHEBI:43474"/>
        <dbReference type="ChEBI" id="CHEBI:456216"/>
    </reaction>
    <physiologicalReaction direction="left-to-right" evidence="11">
        <dbReference type="Rhea" id="RHEA:13066"/>
    </physiologicalReaction>
</comment>
<evidence type="ECO:0000256" key="11">
    <source>
        <dbReference type="ARBA" id="ARBA00048778"/>
    </source>
</evidence>
<keyword evidence="5" id="KW-0999">Mitochondrion inner membrane</keyword>
<dbReference type="EMBL" id="KQ030974">
    <property type="protein sequence ID" value="KJZ68215.1"/>
    <property type="molecule type" value="Genomic_DNA"/>
</dbReference>
<keyword evidence="7" id="KW-0067">ATP-binding</keyword>
<evidence type="ECO:0000313" key="16">
    <source>
        <dbReference type="Proteomes" id="UP000054481"/>
    </source>
</evidence>
<dbReference type="SUPFAM" id="SSF52540">
    <property type="entry name" value="P-loop containing nucleoside triphosphate hydrolases"/>
    <property type="match status" value="1"/>
</dbReference>
<feature type="compositionally biased region" description="Basic and acidic residues" evidence="12">
    <location>
        <begin position="495"/>
        <end position="506"/>
    </location>
</feature>
<evidence type="ECO:0000256" key="2">
    <source>
        <dbReference type="ARBA" id="ARBA00007448"/>
    </source>
</evidence>
<evidence type="ECO:0000256" key="7">
    <source>
        <dbReference type="ARBA" id="ARBA00022840"/>
    </source>
</evidence>
<dbReference type="InterPro" id="IPR050747">
    <property type="entry name" value="Mitochondrial_chaperone_BCS1"/>
</dbReference>
<evidence type="ECO:0008006" key="17">
    <source>
        <dbReference type="Google" id="ProtNLM"/>
    </source>
</evidence>
<protein>
    <recommendedName>
        <fullName evidence="17">AAA+ ATPase domain-containing protein</fullName>
    </recommendedName>
</protein>
<evidence type="ECO:0000313" key="15">
    <source>
        <dbReference type="EMBL" id="KJZ68215.1"/>
    </source>
</evidence>
<evidence type="ECO:0000256" key="5">
    <source>
        <dbReference type="ARBA" id="ARBA00022792"/>
    </source>
</evidence>
<dbReference type="SMART" id="SM00382">
    <property type="entry name" value="AAA"/>
    <property type="match status" value="1"/>
</dbReference>
<dbReference type="GO" id="GO:0016887">
    <property type="term" value="F:ATP hydrolysis activity"/>
    <property type="evidence" value="ECO:0007669"/>
    <property type="project" value="InterPro"/>
</dbReference>
<feature type="domain" description="BCS1 N-terminal" evidence="14">
    <location>
        <begin position="52"/>
        <end position="220"/>
    </location>
</feature>
<keyword evidence="4" id="KW-0547">Nucleotide-binding</keyword>
<dbReference type="GO" id="GO:0005743">
    <property type="term" value="C:mitochondrial inner membrane"/>
    <property type="evidence" value="ECO:0007669"/>
    <property type="project" value="UniProtKB-SubCell"/>
</dbReference>
<comment type="similarity">
    <text evidence="2">Belongs to the AAA ATPase family. BCS1 subfamily.</text>
</comment>
<dbReference type="GO" id="GO:0005524">
    <property type="term" value="F:ATP binding"/>
    <property type="evidence" value="ECO:0007669"/>
    <property type="project" value="UniProtKB-KW"/>
</dbReference>
<evidence type="ECO:0000259" key="14">
    <source>
        <dbReference type="SMART" id="SM01024"/>
    </source>
</evidence>
<dbReference type="InterPro" id="IPR003959">
    <property type="entry name" value="ATPase_AAA_core"/>
</dbReference>
<dbReference type="Pfam" id="PF25426">
    <property type="entry name" value="AAA_lid_BCS1"/>
    <property type="match status" value="1"/>
</dbReference>
<dbReference type="Gene3D" id="3.40.50.300">
    <property type="entry name" value="P-loop containing nucleotide triphosphate hydrolases"/>
    <property type="match status" value="1"/>
</dbReference>
<accession>A0A0F7ZI33</accession>
<dbReference type="InterPro" id="IPR057495">
    <property type="entry name" value="AAA_lid_BCS1"/>
</dbReference>
<evidence type="ECO:0000256" key="12">
    <source>
        <dbReference type="SAM" id="MobiDB-lite"/>
    </source>
</evidence>
<dbReference type="AlphaFoldDB" id="A0A0F7ZI33"/>
<keyword evidence="8" id="KW-1133">Transmembrane helix</keyword>
<evidence type="ECO:0000256" key="6">
    <source>
        <dbReference type="ARBA" id="ARBA00022801"/>
    </source>
</evidence>
<dbReference type="Pfam" id="PF00004">
    <property type="entry name" value="AAA"/>
    <property type="match status" value="1"/>
</dbReference>